<keyword evidence="1" id="KW-0175">Coiled coil</keyword>
<gene>
    <name evidence="6" type="primary">LOC131801048</name>
</gene>
<evidence type="ECO:0000256" key="1">
    <source>
        <dbReference type="SAM" id="Coils"/>
    </source>
</evidence>
<evidence type="ECO:0000313" key="6">
    <source>
        <dbReference type="RefSeq" id="XP_058974996.1"/>
    </source>
</evidence>
<protein>
    <submittedName>
        <fullName evidence="6">Uncharacterized protein LOC131801048</fullName>
    </submittedName>
</protein>
<evidence type="ECO:0000259" key="3">
    <source>
        <dbReference type="Pfam" id="PF21788"/>
    </source>
</evidence>
<feature type="domain" description="Transposable element P transposase-like GTP-binding insertion" evidence="3">
    <location>
        <begin position="317"/>
        <end position="432"/>
    </location>
</feature>
<dbReference type="InterPro" id="IPR048366">
    <property type="entry name" value="TNP-like_GBD"/>
</dbReference>
<dbReference type="Gene3D" id="6.10.250.3110">
    <property type="match status" value="1"/>
</dbReference>
<feature type="domain" description="Transposable element P transposase-like RNase H" evidence="2">
    <location>
        <begin position="162"/>
        <end position="294"/>
    </location>
</feature>
<sequence>MELPNIPKPEEEKTENIYWQIMEIESDEPMQNRPMEILKKENLKLIQNEKELRAENDELKQKIEALTKERNALTCEVAKLKTELDNFTRKCIVPSVNTSEEALTLARMGTDERKVYTKKERDIAQNIYFRGARCYKFMRENIKFNLPSPRSLGRWQHIRSLNPGIDIAVVNSLKAQVQNMSERERICFVVHDEVEIKPVLEYNKAEDVVDGFEDFGKNRRSKEMARRCLFFMIKGICSDWKFIISFYPVSKNTTKAVMHNVLCENLQVIQDIGLDVRSIVCDQGATNIGLYSFLTTSKYEPYFFFNGHKIYCMYDYCNLIKSIRNNLITHGYKTISGEVINFEYVRRIYEIDNENPNIKMCPKLTEKHINPALWDKMSVSRATEVLSNSVAAAMHTCMQNGCISDDAYPTAEFIKRLNDIFDELNVKTTSSANPNNKAIYRNCKHKIARLEEARDYFGSFVVNSKATVQCIDGFWQTIQCILLLSEDIFRDYPNIQFILSGKLNQDALENFFSRIRSSLGNNTHPSVKEVRYISAKIISSDILKATKNTNSEEDGSISLPISLKNTGNIHIIEYLKLEHSNSDSEDDSEFLEDINLCETQVKRYVSGYTIYKSAVQKTKCCRCVDQMKKDDKLSSESELLIKNKNFGVNSLNLINPSDNFFEIFSFQMKCYKVALNKFYT</sequence>
<accession>A0ABM3UN93</accession>
<dbReference type="Proteomes" id="UP001652621">
    <property type="component" value="Unplaced"/>
</dbReference>
<dbReference type="Pfam" id="PF21787">
    <property type="entry name" value="TNP-like_RNaseH_N"/>
    <property type="match status" value="1"/>
</dbReference>
<feature type="coiled-coil region" evidence="1">
    <location>
        <begin position="35"/>
        <end position="90"/>
    </location>
</feature>
<dbReference type="GeneID" id="131801048"/>
<name>A0ABM3UN93_MUSDO</name>
<reference evidence="6" key="1">
    <citation type="submission" date="2025-08" db="UniProtKB">
        <authorList>
            <consortium name="RefSeq"/>
        </authorList>
    </citation>
    <scope>IDENTIFICATION</scope>
    <source>
        <strain evidence="6">Aabys</strain>
        <tissue evidence="6">Whole body</tissue>
    </source>
</reference>
<keyword evidence="5" id="KW-1185">Reference proteome</keyword>
<evidence type="ECO:0000259" key="2">
    <source>
        <dbReference type="Pfam" id="PF21787"/>
    </source>
</evidence>
<evidence type="ECO:0000259" key="4">
    <source>
        <dbReference type="Pfam" id="PF21789"/>
    </source>
</evidence>
<dbReference type="Pfam" id="PF21788">
    <property type="entry name" value="TNP-like_GBD"/>
    <property type="match status" value="1"/>
</dbReference>
<proteinExistence type="predicted"/>
<dbReference type="RefSeq" id="XP_058974996.1">
    <property type="nucleotide sequence ID" value="XM_059119013.1"/>
</dbReference>
<dbReference type="InterPro" id="IPR048365">
    <property type="entry name" value="TNP-like_RNaseH_N"/>
</dbReference>
<feature type="domain" description="Transposable element P transposase-like RNase H C-terminal" evidence="4">
    <location>
        <begin position="502"/>
        <end position="528"/>
    </location>
</feature>
<organism evidence="5 6">
    <name type="scientific">Musca domestica</name>
    <name type="common">House fly</name>
    <dbReference type="NCBI Taxonomy" id="7370"/>
    <lineage>
        <taxon>Eukaryota</taxon>
        <taxon>Metazoa</taxon>
        <taxon>Ecdysozoa</taxon>
        <taxon>Arthropoda</taxon>
        <taxon>Hexapoda</taxon>
        <taxon>Insecta</taxon>
        <taxon>Pterygota</taxon>
        <taxon>Neoptera</taxon>
        <taxon>Endopterygota</taxon>
        <taxon>Diptera</taxon>
        <taxon>Brachycera</taxon>
        <taxon>Muscomorpha</taxon>
        <taxon>Muscoidea</taxon>
        <taxon>Muscidae</taxon>
        <taxon>Musca</taxon>
    </lineage>
</organism>
<evidence type="ECO:0000313" key="5">
    <source>
        <dbReference type="Proteomes" id="UP001652621"/>
    </source>
</evidence>
<dbReference type="InterPro" id="IPR048367">
    <property type="entry name" value="TNP-like_RNaseH_C"/>
</dbReference>
<dbReference type="Pfam" id="PF21789">
    <property type="entry name" value="TNP-like_RNaseH_C"/>
    <property type="match status" value="1"/>
</dbReference>